<dbReference type="EMBL" id="JADIKM010000001">
    <property type="protein sequence ID" value="MFK2902509.1"/>
    <property type="molecule type" value="Genomic_DNA"/>
</dbReference>
<dbReference type="Proteomes" id="UP001620460">
    <property type="component" value="Unassembled WGS sequence"/>
</dbReference>
<comment type="caution">
    <text evidence="2">The sequence shown here is derived from an EMBL/GenBank/DDBJ whole genome shotgun (WGS) entry which is preliminary data.</text>
</comment>
<name>A0ABW8JN18_9GAMM</name>
<feature type="chain" id="PRO_5045656342" description="Copper-binding protein" evidence="1">
    <location>
        <begin position="22"/>
        <end position="105"/>
    </location>
</feature>
<keyword evidence="3" id="KW-1185">Reference proteome</keyword>
<gene>
    <name evidence="2" type="ORF">ISP17_00925</name>
</gene>
<protein>
    <recommendedName>
        <fullName evidence="4">Copper-binding protein</fullName>
    </recommendedName>
</protein>
<reference evidence="2 3" key="1">
    <citation type="submission" date="2020-10" db="EMBL/GenBank/DDBJ databases">
        <title>Phylogeny of dyella-like bacteria.</title>
        <authorList>
            <person name="Fu J."/>
        </authorList>
    </citation>
    <scope>NUCLEOTIDE SEQUENCE [LARGE SCALE GENOMIC DNA]</scope>
    <source>
        <strain evidence="2 3">Gsoil3046</strain>
    </source>
</reference>
<evidence type="ECO:0000313" key="3">
    <source>
        <dbReference type="Proteomes" id="UP001620460"/>
    </source>
</evidence>
<keyword evidence="1" id="KW-0732">Signal</keyword>
<evidence type="ECO:0000256" key="1">
    <source>
        <dbReference type="SAM" id="SignalP"/>
    </source>
</evidence>
<sequence length="105" mass="10806">MIRTLTASLLVLALGTGAVLAQDTMPPAASSAGGMMQPMRMQRMAGMNVKGRHLMPATVTAADASTGIVDVDAGGMALKLHFPPAAMKDLKAGDKITVHMGFSQP</sequence>
<evidence type="ECO:0008006" key="4">
    <source>
        <dbReference type="Google" id="ProtNLM"/>
    </source>
</evidence>
<proteinExistence type="predicted"/>
<dbReference type="RefSeq" id="WP_404629633.1">
    <property type="nucleotide sequence ID" value="NZ_JADIKM010000001.1"/>
</dbReference>
<accession>A0ABW8JN18</accession>
<feature type="signal peptide" evidence="1">
    <location>
        <begin position="1"/>
        <end position="21"/>
    </location>
</feature>
<evidence type="ECO:0000313" key="2">
    <source>
        <dbReference type="EMBL" id="MFK2902509.1"/>
    </source>
</evidence>
<organism evidence="2 3">
    <name type="scientific">Dyella ginsengisoli</name>
    <dbReference type="NCBI Taxonomy" id="363848"/>
    <lineage>
        <taxon>Bacteria</taxon>
        <taxon>Pseudomonadati</taxon>
        <taxon>Pseudomonadota</taxon>
        <taxon>Gammaproteobacteria</taxon>
        <taxon>Lysobacterales</taxon>
        <taxon>Rhodanobacteraceae</taxon>
        <taxon>Dyella</taxon>
    </lineage>
</organism>